<feature type="transmembrane region" description="Helical" evidence="6">
    <location>
        <begin position="118"/>
        <end position="138"/>
    </location>
</feature>
<feature type="transmembrane region" description="Helical" evidence="6">
    <location>
        <begin position="270"/>
        <end position="297"/>
    </location>
</feature>
<reference evidence="7 8" key="1">
    <citation type="submission" date="2017-06" db="EMBL/GenBank/DDBJ databases">
        <title>Novel microbial phyla capable of carbon fixation and sulfur reduction in deep-sea sediments.</title>
        <authorList>
            <person name="Huang J."/>
            <person name="Baker B."/>
            <person name="Wang Y."/>
        </authorList>
    </citation>
    <scope>NUCLEOTIDE SEQUENCE [LARGE SCALE GENOMIC DNA]</scope>
    <source>
        <strain evidence="7">B3_LCP</strain>
    </source>
</reference>
<dbReference type="Gene3D" id="1.20.1740.10">
    <property type="entry name" value="Amino acid/polyamine transporter I"/>
    <property type="match status" value="1"/>
</dbReference>
<keyword evidence="2" id="KW-1003">Cell membrane</keyword>
<gene>
    <name evidence="7" type="ORF">CEE37_07805</name>
</gene>
<dbReference type="InterPro" id="IPR029063">
    <property type="entry name" value="SAM-dependent_MTases_sf"/>
</dbReference>
<keyword evidence="3 6" id="KW-0812">Transmembrane</keyword>
<evidence type="ECO:0000256" key="1">
    <source>
        <dbReference type="ARBA" id="ARBA00004651"/>
    </source>
</evidence>
<evidence type="ECO:0008006" key="9">
    <source>
        <dbReference type="Google" id="ProtNLM"/>
    </source>
</evidence>
<organism evidence="7 8">
    <name type="scientific">candidate division LCP-89 bacterium B3_LCP</name>
    <dbReference type="NCBI Taxonomy" id="2012998"/>
    <lineage>
        <taxon>Bacteria</taxon>
        <taxon>Pseudomonadati</taxon>
        <taxon>Bacteria division LCP-89</taxon>
    </lineage>
</organism>
<feature type="transmembrane region" description="Helical" evidence="6">
    <location>
        <begin position="318"/>
        <end position="335"/>
    </location>
</feature>
<comment type="subcellular location">
    <subcellularLocation>
        <location evidence="1">Cell membrane</location>
        <topology evidence="1">Multi-pass membrane protein</topology>
    </subcellularLocation>
</comment>
<dbReference type="Pfam" id="PF01209">
    <property type="entry name" value="Ubie_methyltran"/>
    <property type="match status" value="1"/>
</dbReference>
<dbReference type="Gene3D" id="3.40.50.150">
    <property type="entry name" value="Vaccinia Virus protein VP39"/>
    <property type="match status" value="1"/>
</dbReference>
<dbReference type="GO" id="GO:0005886">
    <property type="term" value="C:plasma membrane"/>
    <property type="evidence" value="ECO:0007669"/>
    <property type="project" value="UniProtKB-SubCell"/>
</dbReference>
<feature type="transmembrane region" description="Helical" evidence="6">
    <location>
        <begin position="405"/>
        <end position="429"/>
    </location>
</feature>
<accession>A0A532UZ38</accession>
<evidence type="ECO:0000256" key="2">
    <source>
        <dbReference type="ARBA" id="ARBA00022475"/>
    </source>
</evidence>
<protein>
    <recommendedName>
        <fullName evidence="9">Methyltransferase domain-containing protein</fullName>
    </recommendedName>
</protein>
<feature type="transmembrane region" description="Helical" evidence="6">
    <location>
        <begin position="145"/>
        <end position="167"/>
    </location>
</feature>
<dbReference type="Proteomes" id="UP000319619">
    <property type="component" value="Unassembled WGS sequence"/>
</dbReference>
<evidence type="ECO:0000313" key="7">
    <source>
        <dbReference type="EMBL" id="TKJ40220.1"/>
    </source>
</evidence>
<proteinExistence type="predicted"/>
<evidence type="ECO:0000256" key="6">
    <source>
        <dbReference type="SAM" id="Phobius"/>
    </source>
</evidence>
<feature type="transmembrane region" description="Helical" evidence="6">
    <location>
        <begin position="179"/>
        <end position="199"/>
    </location>
</feature>
<dbReference type="CDD" id="cd02440">
    <property type="entry name" value="AdoMet_MTases"/>
    <property type="match status" value="1"/>
</dbReference>
<feature type="transmembrane region" description="Helical" evidence="6">
    <location>
        <begin position="377"/>
        <end position="399"/>
    </location>
</feature>
<evidence type="ECO:0000256" key="4">
    <source>
        <dbReference type="ARBA" id="ARBA00022989"/>
    </source>
</evidence>
<dbReference type="AlphaFoldDB" id="A0A532UZ38"/>
<name>A0A532UZ38_UNCL8</name>
<dbReference type="EMBL" id="NJBN01000005">
    <property type="protein sequence ID" value="TKJ40220.1"/>
    <property type="molecule type" value="Genomic_DNA"/>
</dbReference>
<dbReference type="InterPro" id="IPR002293">
    <property type="entry name" value="AA/rel_permease1"/>
</dbReference>
<evidence type="ECO:0000256" key="3">
    <source>
        <dbReference type="ARBA" id="ARBA00022692"/>
    </source>
</evidence>
<dbReference type="Pfam" id="PF13520">
    <property type="entry name" value="AA_permease_2"/>
    <property type="match status" value="1"/>
</dbReference>
<feature type="transmembrane region" description="Helical" evidence="6">
    <location>
        <begin position="42"/>
        <end position="66"/>
    </location>
</feature>
<dbReference type="PANTHER" id="PTHR42770">
    <property type="entry name" value="AMINO ACID TRANSPORTER-RELATED"/>
    <property type="match status" value="1"/>
</dbReference>
<feature type="transmembrane region" description="Helical" evidence="6">
    <location>
        <begin position="12"/>
        <end position="36"/>
    </location>
</feature>
<dbReference type="SUPFAM" id="SSF53335">
    <property type="entry name" value="S-adenosyl-L-methionine-dependent methyltransferases"/>
    <property type="match status" value="1"/>
</dbReference>
<sequence length="635" mass="70454">MVELKRGLGFWTILALAIANIMGTGIFFGASIGASYSGNASILSWVILAVIAIYISMFFGELVSMFPSAGGVYEYGKQAYTRFTSFMMGWTAWIVGNLTVALLVVAAVDYLIPDPSRVLLKVGISITFILILNLIAYFGIEASGFIVVLFAALSISVLLSIIFPGIFHMHISNLTPFFSYGYLPVFVTIFFIAESFFGWESATYLAEETKNPEKTIPMALVLGTIVTAVLGISIVTVSLGIIPWKVLIGLNAPLSAVFGKMFGTAGMKMINFGVFFALIGSAAGGIIAMPRLILALARDKLFIAQLSDVHPKFHTPHKAIIFQAIVSLIVFGMAFGKYKTLLGLLLPLGIIMYIFTIFAVTVLRFKKPYIKRVFKAPFGKFGSIITILLMIALLAAWIFSEPDALHILSLGVSFIFLGVPIYLLLVFYYDPDAIVKVNNALAYLTLLTEKLILPKRVRNEILKLLGDIKNKTVLEFGCSVGTLTIDLAEIVKPKGKVYATDLSENDLVITKKRLIRKGHMHVTVIHDKHQINRVHPDVPNVDAIVSMGMMGYLQDVKKVLKEMRDLLPYGGKIVFVDYVDFFKFIPNVAWLSDDKKIAKIFRECGFSVYVSRKKGLFWNYIYVYGIKFHEDIPYV</sequence>
<keyword evidence="4 6" id="KW-1133">Transmembrane helix</keyword>
<feature type="transmembrane region" description="Helical" evidence="6">
    <location>
        <begin position="87"/>
        <end position="112"/>
    </location>
</feature>
<keyword evidence="5 6" id="KW-0472">Membrane</keyword>
<comment type="caution">
    <text evidence="7">The sequence shown here is derived from an EMBL/GenBank/DDBJ whole genome shotgun (WGS) entry which is preliminary data.</text>
</comment>
<feature type="transmembrane region" description="Helical" evidence="6">
    <location>
        <begin position="220"/>
        <end position="244"/>
    </location>
</feature>
<dbReference type="InterPro" id="IPR050367">
    <property type="entry name" value="APC_superfamily"/>
</dbReference>
<dbReference type="GO" id="GO:0022857">
    <property type="term" value="F:transmembrane transporter activity"/>
    <property type="evidence" value="ECO:0007669"/>
    <property type="project" value="InterPro"/>
</dbReference>
<evidence type="ECO:0000256" key="5">
    <source>
        <dbReference type="ARBA" id="ARBA00023136"/>
    </source>
</evidence>
<dbReference type="PANTHER" id="PTHR42770:SF7">
    <property type="entry name" value="MEMBRANE PROTEIN"/>
    <property type="match status" value="1"/>
</dbReference>
<evidence type="ECO:0000313" key="8">
    <source>
        <dbReference type="Proteomes" id="UP000319619"/>
    </source>
</evidence>
<feature type="transmembrane region" description="Helical" evidence="6">
    <location>
        <begin position="341"/>
        <end position="365"/>
    </location>
</feature>